<feature type="binding site" evidence="13">
    <location>
        <position position="99"/>
    </location>
    <ligand>
        <name>Mg(2+)</name>
        <dbReference type="ChEBI" id="CHEBI:18420"/>
        <label>1</label>
    </ligand>
</feature>
<proteinExistence type="inferred from homology"/>
<evidence type="ECO:0000256" key="13">
    <source>
        <dbReference type="PIRSR" id="PIRSR604385-2"/>
    </source>
</evidence>
<evidence type="ECO:0000256" key="4">
    <source>
        <dbReference type="ARBA" id="ARBA00013297"/>
    </source>
</evidence>
<comment type="function">
    <text evidence="8">Acts on ADP-mannose and ADP-glucose as well as ADP-ribose. Prevents glycogen biosynthesis. The reaction catalyzed by this enzyme is a limiting step of the gluconeogenic process.</text>
</comment>
<evidence type="ECO:0000256" key="14">
    <source>
        <dbReference type="PIRSR" id="PIRSR604385-3"/>
    </source>
</evidence>
<dbReference type="SUPFAM" id="SSF55811">
    <property type="entry name" value="Nudix"/>
    <property type="match status" value="1"/>
</dbReference>
<dbReference type="PROSITE" id="PS00893">
    <property type="entry name" value="NUDIX_BOX"/>
    <property type="match status" value="1"/>
</dbReference>
<keyword evidence="17" id="KW-1185">Reference proteome</keyword>
<dbReference type="Pfam" id="PF00293">
    <property type="entry name" value="NUDIX"/>
    <property type="match status" value="1"/>
</dbReference>
<comment type="cofactor">
    <cofactor evidence="1 13">
        <name>Mg(2+)</name>
        <dbReference type="ChEBI" id="CHEBI:18420"/>
    </cofactor>
</comment>
<dbReference type="GO" id="GO:0006753">
    <property type="term" value="P:nucleoside phosphate metabolic process"/>
    <property type="evidence" value="ECO:0007669"/>
    <property type="project" value="TreeGrafter"/>
</dbReference>
<dbReference type="InterPro" id="IPR004385">
    <property type="entry name" value="NDP_pyrophosphatase"/>
</dbReference>
<comment type="similarity">
    <text evidence="2">Belongs to the Nudix hydrolase family. NudF subfamily.</text>
</comment>
<dbReference type="EMBL" id="JFAX01000020">
    <property type="protein sequence ID" value="EXI65677.1"/>
    <property type="molecule type" value="Genomic_DNA"/>
</dbReference>
<dbReference type="GO" id="GO:0047631">
    <property type="term" value="F:ADP-ribose diphosphatase activity"/>
    <property type="evidence" value="ECO:0007669"/>
    <property type="project" value="UniProtKB-EC"/>
</dbReference>
<evidence type="ECO:0000256" key="8">
    <source>
        <dbReference type="ARBA" id="ARBA00025164"/>
    </source>
</evidence>
<keyword evidence="7 13" id="KW-0460">Magnesium</keyword>
<dbReference type="InterPro" id="IPR000086">
    <property type="entry name" value="NUDIX_hydrolase_dom"/>
</dbReference>
<evidence type="ECO:0000256" key="6">
    <source>
        <dbReference type="ARBA" id="ARBA00022801"/>
    </source>
</evidence>
<evidence type="ECO:0000256" key="5">
    <source>
        <dbReference type="ARBA" id="ARBA00022723"/>
    </source>
</evidence>
<dbReference type="GO" id="GO:0046872">
    <property type="term" value="F:metal ion binding"/>
    <property type="evidence" value="ECO:0007669"/>
    <property type="project" value="UniProtKB-KW"/>
</dbReference>
<evidence type="ECO:0000256" key="10">
    <source>
        <dbReference type="ARBA" id="ARBA00030308"/>
    </source>
</evidence>
<evidence type="ECO:0000313" key="17">
    <source>
        <dbReference type="Proteomes" id="UP000020218"/>
    </source>
</evidence>
<dbReference type="CDD" id="cd24157">
    <property type="entry name" value="NUDIX_GDPMK"/>
    <property type="match status" value="1"/>
</dbReference>
<evidence type="ECO:0000256" key="1">
    <source>
        <dbReference type="ARBA" id="ARBA00001946"/>
    </source>
</evidence>
<evidence type="ECO:0000256" key="11">
    <source>
        <dbReference type="ARBA" id="ARBA00033056"/>
    </source>
</evidence>
<evidence type="ECO:0000256" key="3">
    <source>
        <dbReference type="ARBA" id="ARBA00012453"/>
    </source>
</evidence>
<evidence type="ECO:0000256" key="2">
    <source>
        <dbReference type="ARBA" id="ARBA00007482"/>
    </source>
</evidence>
<keyword evidence="5 13" id="KW-0479">Metal-binding</keyword>
<evidence type="ECO:0000259" key="15">
    <source>
        <dbReference type="PROSITE" id="PS51462"/>
    </source>
</evidence>
<evidence type="ECO:0000256" key="12">
    <source>
        <dbReference type="ARBA" id="ARBA00049546"/>
    </source>
</evidence>
<dbReference type="Proteomes" id="UP000020218">
    <property type="component" value="Unassembled WGS sequence"/>
</dbReference>
<dbReference type="Gene3D" id="3.90.79.10">
    <property type="entry name" value="Nucleoside Triphosphate Pyrophosphohydrolase"/>
    <property type="match status" value="1"/>
</dbReference>
<dbReference type="EC" id="3.6.1.13" evidence="3"/>
<feature type="binding site" evidence="13">
    <location>
        <position position="83"/>
    </location>
    <ligand>
        <name>Mg(2+)</name>
        <dbReference type="ChEBI" id="CHEBI:18420"/>
        <label>1</label>
    </ligand>
</feature>
<feature type="binding site" evidence="13">
    <location>
        <position position="152"/>
    </location>
    <ligand>
        <name>Mg(2+)</name>
        <dbReference type="ChEBI" id="CHEBI:18420"/>
        <label>1</label>
    </ligand>
</feature>
<dbReference type="InterPro" id="IPR015797">
    <property type="entry name" value="NUDIX_hydrolase-like_dom_sf"/>
</dbReference>
<gene>
    <name evidence="16" type="primary">nudF_1</name>
    <name evidence="16" type="ORF">AW08_03048</name>
</gene>
<evidence type="ECO:0000256" key="9">
    <source>
        <dbReference type="ARBA" id="ARBA00030162"/>
    </source>
</evidence>
<keyword evidence="6 16" id="KW-0378">Hydrolase</keyword>
<dbReference type="PROSITE" id="PS51462">
    <property type="entry name" value="NUDIX"/>
    <property type="match status" value="1"/>
</dbReference>
<dbReference type="GO" id="GO:0019144">
    <property type="term" value="F:ADP-sugar diphosphatase activity"/>
    <property type="evidence" value="ECO:0007669"/>
    <property type="project" value="TreeGrafter"/>
</dbReference>
<dbReference type="PATRIC" id="fig|1454001.3.peg.3093"/>
<protein>
    <recommendedName>
        <fullName evidence="4">ADP-ribose pyrophosphatase</fullName>
        <ecNumber evidence="3">3.6.1.13</ecNumber>
    </recommendedName>
    <alternativeName>
        <fullName evidence="9">ADP-ribose diphosphatase</fullName>
    </alternativeName>
    <alternativeName>
        <fullName evidence="11">ADP-ribose phosphohydrolase</fullName>
    </alternativeName>
    <alternativeName>
        <fullName evidence="10">Adenosine diphosphoribose pyrophosphatase</fullName>
    </alternativeName>
</protein>
<dbReference type="NCBIfam" id="TIGR00052">
    <property type="entry name" value="nudix-type nucleoside diphosphatase, YffH/AdpP family"/>
    <property type="match status" value="1"/>
</dbReference>
<feature type="short sequence motif" description="Nudix box" evidence="14">
    <location>
        <begin position="84"/>
        <end position="106"/>
    </location>
</feature>
<comment type="catalytic activity">
    <reaction evidence="12">
        <text>ADP-D-ribose + H2O = D-ribose 5-phosphate + AMP + 2 H(+)</text>
        <dbReference type="Rhea" id="RHEA:10412"/>
        <dbReference type="ChEBI" id="CHEBI:15377"/>
        <dbReference type="ChEBI" id="CHEBI:15378"/>
        <dbReference type="ChEBI" id="CHEBI:57967"/>
        <dbReference type="ChEBI" id="CHEBI:78346"/>
        <dbReference type="ChEBI" id="CHEBI:456215"/>
        <dbReference type="EC" id="3.6.1.13"/>
    </reaction>
</comment>
<feature type="binding site" evidence="13">
    <location>
        <position position="103"/>
    </location>
    <ligand>
        <name>Mg(2+)</name>
        <dbReference type="ChEBI" id="CHEBI:18420"/>
        <label>1</label>
    </ligand>
</feature>
<feature type="domain" description="Nudix hydrolase" evidence="15">
    <location>
        <begin position="43"/>
        <end position="186"/>
    </location>
</feature>
<dbReference type="AlphaFoldDB" id="A0A011NM03"/>
<sequence length="191" mass="21076">MGRVEVRGRRRLLDDFFKVDEAEVSFERADGSMTPPARRLVFERGDSVAAVVYHRDSDCLLFAEQFRYPTVGKGSGWLLEVVAGMIDHCESPETALRREIEEELGFALTRCEPIATFFVSPGGSSERIWLYYAEVSEDGRVGSGGGVAAEQEEIRIVSMSTAAAMDALREGGVVDAKTIIGLQWLRARALP</sequence>
<organism evidence="16 17">
    <name type="scientific">Candidatus Accumulibacter adjunctus</name>
    <dbReference type="NCBI Taxonomy" id="1454001"/>
    <lineage>
        <taxon>Bacteria</taxon>
        <taxon>Pseudomonadati</taxon>
        <taxon>Pseudomonadota</taxon>
        <taxon>Betaproteobacteria</taxon>
        <taxon>Candidatus Accumulibacter</taxon>
    </lineage>
</organism>
<reference evidence="16" key="1">
    <citation type="submission" date="2014-02" db="EMBL/GenBank/DDBJ databases">
        <title>Expanding our view of genomic diversity in Candidatus Accumulibacter clades.</title>
        <authorList>
            <person name="Skennerton C.T."/>
            <person name="Barr J.J."/>
            <person name="Slater F.R."/>
            <person name="Bond P.L."/>
            <person name="Tyson G.W."/>
        </authorList>
    </citation>
    <scope>NUCLEOTIDE SEQUENCE [LARGE SCALE GENOMIC DNA]</scope>
</reference>
<dbReference type="PANTHER" id="PTHR11839">
    <property type="entry name" value="UDP/ADP-SUGAR PYROPHOSPHATASE"/>
    <property type="match status" value="1"/>
</dbReference>
<accession>A0A011NM03</accession>
<dbReference type="PANTHER" id="PTHR11839:SF5">
    <property type="entry name" value="ADP-RIBOSE PYROPHOSPHATASE"/>
    <property type="match status" value="1"/>
</dbReference>
<dbReference type="InterPro" id="IPR020084">
    <property type="entry name" value="NUDIX_hydrolase_CS"/>
</dbReference>
<name>A0A011NM03_9PROT</name>
<dbReference type="GO" id="GO:0019693">
    <property type="term" value="P:ribose phosphate metabolic process"/>
    <property type="evidence" value="ECO:0007669"/>
    <property type="project" value="TreeGrafter"/>
</dbReference>
<evidence type="ECO:0000313" key="16">
    <source>
        <dbReference type="EMBL" id="EXI65677.1"/>
    </source>
</evidence>
<comment type="caution">
    <text evidence="16">The sequence shown here is derived from an EMBL/GenBank/DDBJ whole genome shotgun (WGS) entry which is preliminary data.</text>
</comment>
<dbReference type="GO" id="GO:0005829">
    <property type="term" value="C:cytosol"/>
    <property type="evidence" value="ECO:0007669"/>
    <property type="project" value="TreeGrafter"/>
</dbReference>
<dbReference type="STRING" id="1454001.AW08_03048"/>
<evidence type="ECO:0000256" key="7">
    <source>
        <dbReference type="ARBA" id="ARBA00022842"/>
    </source>
</evidence>